<evidence type="ECO:0008006" key="11">
    <source>
        <dbReference type="Google" id="ProtNLM"/>
    </source>
</evidence>
<keyword evidence="7" id="KW-0961">Cell wall biogenesis/degradation</keyword>
<evidence type="ECO:0000256" key="4">
    <source>
        <dbReference type="ARBA" id="ARBA00022525"/>
    </source>
</evidence>
<keyword evidence="6 8" id="KW-0326">Glycosidase</keyword>
<reference evidence="9 10" key="1">
    <citation type="journal article" date="2021" name="Comput. Struct. Biotechnol. J.">
        <title>De novo genome assembly of the potent medicinal plant Rehmannia glutinosa using nanopore technology.</title>
        <authorList>
            <person name="Ma L."/>
            <person name="Dong C."/>
            <person name="Song C."/>
            <person name="Wang X."/>
            <person name="Zheng X."/>
            <person name="Niu Y."/>
            <person name="Chen S."/>
            <person name="Feng W."/>
        </authorList>
    </citation>
    <scope>NUCLEOTIDE SEQUENCE [LARGE SCALE GENOMIC DNA]</scope>
    <source>
        <strain evidence="9">DH-2019</strain>
    </source>
</reference>
<evidence type="ECO:0000313" key="10">
    <source>
        <dbReference type="Proteomes" id="UP001318860"/>
    </source>
</evidence>
<dbReference type="InterPro" id="IPR012334">
    <property type="entry name" value="Pectin_lyas_fold"/>
</dbReference>
<keyword evidence="5 8" id="KW-0378">Hydrolase</keyword>
<gene>
    <name evidence="9" type="ORF">DH2020_041079</name>
</gene>
<evidence type="ECO:0000256" key="3">
    <source>
        <dbReference type="ARBA" id="ARBA00022512"/>
    </source>
</evidence>
<dbReference type="SUPFAM" id="SSF51126">
    <property type="entry name" value="Pectin lyase-like"/>
    <property type="match status" value="1"/>
</dbReference>
<proteinExistence type="inferred from homology"/>
<protein>
    <recommendedName>
        <fullName evidence="11">Polygalacturonase</fullName>
    </recommendedName>
</protein>
<sequence length="161" mass="18308">MEKERRRRMALLSSDRRAYHRRAQTRSNQWSRRYMVEPYKAQFTTHRGSGFARNITFSNINFIAANNPVIIDQYYCPHKKCSNKTSAVEVSDVRYYGLHGTSICKNATINLSCSKTVPCNNIILDDVDIESANPNNSITANCINAHGQAHTLNPIVNCLLQ</sequence>
<evidence type="ECO:0000256" key="1">
    <source>
        <dbReference type="ARBA" id="ARBA00004191"/>
    </source>
</evidence>
<evidence type="ECO:0000256" key="2">
    <source>
        <dbReference type="ARBA" id="ARBA00008834"/>
    </source>
</evidence>
<dbReference type="EMBL" id="JABTTQ020002263">
    <property type="protein sequence ID" value="KAK6125178.1"/>
    <property type="molecule type" value="Genomic_DNA"/>
</dbReference>
<dbReference type="PANTHER" id="PTHR31375">
    <property type="match status" value="1"/>
</dbReference>
<keyword evidence="10" id="KW-1185">Reference proteome</keyword>
<organism evidence="9 10">
    <name type="scientific">Rehmannia glutinosa</name>
    <name type="common">Chinese foxglove</name>
    <dbReference type="NCBI Taxonomy" id="99300"/>
    <lineage>
        <taxon>Eukaryota</taxon>
        <taxon>Viridiplantae</taxon>
        <taxon>Streptophyta</taxon>
        <taxon>Embryophyta</taxon>
        <taxon>Tracheophyta</taxon>
        <taxon>Spermatophyta</taxon>
        <taxon>Magnoliopsida</taxon>
        <taxon>eudicotyledons</taxon>
        <taxon>Gunneridae</taxon>
        <taxon>Pentapetalae</taxon>
        <taxon>asterids</taxon>
        <taxon>lamiids</taxon>
        <taxon>Lamiales</taxon>
        <taxon>Orobanchaceae</taxon>
        <taxon>Rehmannieae</taxon>
        <taxon>Rehmannia</taxon>
    </lineage>
</organism>
<name>A0ABR0USF6_REHGL</name>
<dbReference type="Gene3D" id="2.160.20.10">
    <property type="entry name" value="Single-stranded right-handed beta-helix, Pectin lyase-like"/>
    <property type="match status" value="1"/>
</dbReference>
<comment type="similarity">
    <text evidence="2 8">Belongs to the glycosyl hydrolase 28 family.</text>
</comment>
<evidence type="ECO:0000313" key="9">
    <source>
        <dbReference type="EMBL" id="KAK6125178.1"/>
    </source>
</evidence>
<keyword evidence="3" id="KW-0134">Cell wall</keyword>
<comment type="subcellular location">
    <subcellularLocation>
        <location evidence="1">Secreted</location>
        <location evidence="1">Cell wall</location>
    </subcellularLocation>
</comment>
<dbReference type="Pfam" id="PF00295">
    <property type="entry name" value="Glyco_hydro_28"/>
    <property type="match status" value="1"/>
</dbReference>
<accession>A0ABR0USF6</accession>
<keyword evidence="4" id="KW-0964">Secreted</keyword>
<evidence type="ECO:0000256" key="5">
    <source>
        <dbReference type="ARBA" id="ARBA00022801"/>
    </source>
</evidence>
<dbReference type="InterPro" id="IPR011050">
    <property type="entry name" value="Pectin_lyase_fold/virulence"/>
</dbReference>
<evidence type="ECO:0000256" key="8">
    <source>
        <dbReference type="RuleBase" id="RU361169"/>
    </source>
</evidence>
<evidence type="ECO:0000256" key="7">
    <source>
        <dbReference type="ARBA" id="ARBA00023316"/>
    </source>
</evidence>
<dbReference type="InterPro" id="IPR000743">
    <property type="entry name" value="Glyco_hydro_28"/>
</dbReference>
<evidence type="ECO:0000256" key="6">
    <source>
        <dbReference type="ARBA" id="ARBA00023295"/>
    </source>
</evidence>
<comment type="caution">
    <text evidence="9">The sequence shown here is derived from an EMBL/GenBank/DDBJ whole genome shotgun (WGS) entry which is preliminary data.</text>
</comment>
<dbReference type="Proteomes" id="UP001318860">
    <property type="component" value="Unassembled WGS sequence"/>
</dbReference>